<evidence type="ECO:0000313" key="4">
    <source>
        <dbReference type="Proteomes" id="UP000295685"/>
    </source>
</evidence>
<evidence type="ECO:0000313" key="3">
    <source>
        <dbReference type="Proteomes" id="UP000294844"/>
    </source>
</evidence>
<evidence type="ECO:0000313" key="1">
    <source>
        <dbReference type="EMBL" id="TDZ92188.1"/>
    </source>
</evidence>
<dbReference type="AlphaFoldDB" id="A0A4R8SC42"/>
<dbReference type="Proteomes" id="UP000294844">
    <property type="component" value="Unassembled WGS sequence"/>
</dbReference>
<proteinExistence type="predicted"/>
<sequence length="393" mass="42805">MSTPLVMLIGGQRIAFVVWRDSGVMRVLSRAASRLRPVVSAEPADTEASAAEATDLQETPFVGVEEPAGYLYHYTSAAGLIGIVNSRREEIASRQLTFYASDLLLMNDISELAFGFGIVREHAELLAQDEESIKAFSDWLLTVDKYFKAPTLDSLRLEPRPCLCAASFTTSDDLLSQWVTYGAGGGFALGLDSRTLSKGKYTGHNVRTGESHAFKSALMRVYYGDEARSRIKEIPLFTGPGAIGLPIVTILQSLVSGLEAFSDWSKDPQKRRPANVVEHASTAVGIGFAAQSKHDAFEAEKEWRLLVGGESLGDLVKLLSGHYPPNFRTSGTRLLPYRPITITATEGQPVIRDLIVGPAPDQVQHVHAAQQLLIANGHDPSVVRASPIPYRGW</sequence>
<gene>
    <name evidence="2" type="ORF">CCUG60883_01451</name>
    <name evidence="1" type="ORF">CCUG60885_04303</name>
</gene>
<dbReference type="EMBL" id="PECK01000008">
    <property type="protein sequence ID" value="TDZ92188.1"/>
    <property type="molecule type" value="Genomic_DNA"/>
</dbReference>
<name>A0A4R8SC42_9MYCO</name>
<reference evidence="3 4" key="1">
    <citation type="journal article" date="2019" name="Sci. Rep.">
        <title>Extended insight into the Mycobacterium chelonae-abscessus complex through whole genome sequencing of Mycobacterium salmoniphilum outbreak and Mycobacterium salmoniphilum-like strains.</title>
        <authorList>
            <person name="Behra P.R.K."/>
            <person name="Das S."/>
            <person name="Pettersson B.M.F."/>
            <person name="Shirreff L."/>
            <person name="DuCote T."/>
            <person name="Jacobsson K.G."/>
            <person name="Ennis D.G."/>
            <person name="Kirsebom L.A."/>
        </authorList>
    </citation>
    <scope>NUCLEOTIDE SEQUENCE [LARGE SCALE GENOMIC DNA]</scope>
    <source>
        <strain evidence="2 3">CCUG 60883</strain>
        <strain evidence="1 4">CCUG 60885</strain>
    </source>
</reference>
<accession>A0A4R8SC42</accession>
<keyword evidence="3" id="KW-1185">Reference proteome</keyword>
<evidence type="ECO:0008006" key="5">
    <source>
        <dbReference type="Google" id="ProtNLM"/>
    </source>
</evidence>
<dbReference type="EMBL" id="PECM01000005">
    <property type="protein sequence ID" value="TEA07417.1"/>
    <property type="molecule type" value="Genomic_DNA"/>
</dbReference>
<organism evidence="1 4">
    <name type="scientific">Mycobacteroides salmoniphilum</name>
    <dbReference type="NCBI Taxonomy" id="404941"/>
    <lineage>
        <taxon>Bacteria</taxon>
        <taxon>Bacillati</taxon>
        <taxon>Actinomycetota</taxon>
        <taxon>Actinomycetes</taxon>
        <taxon>Mycobacteriales</taxon>
        <taxon>Mycobacteriaceae</taxon>
        <taxon>Mycobacteroides</taxon>
    </lineage>
</organism>
<dbReference type="Proteomes" id="UP000295685">
    <property type="component" value="Unassembled WGS sequence"/>
</dbReference>
<protein>
    <recommendedName>
        <fullName evidence="5">DUF2971 domain-containing protein</fullName>
    </recommendedName>
</protein>
<evidence type="ECO:0000313" key="2">
    <source>
        <dbReference type="EMBL" id="TEA07417.1"/>
    </source>
</evidence>
<comment type="caution">
    <text evidence="1">The sequence shown here is derived from an EMBL/GenBank/DDBJ whole genome shotgun (WGS) entry which is preliminary data.</text>
</comment>